<dbReference type="EC" id="3.1.1.24" evidence="3"/>
<dbReference type="AlphaFoldDB" id="A0A6G8QCT8"/>
<dbReference type="SUPFAM" id="SSF53474">
    <property type="entry name" value="alpha/beta-Hydrolases"/>
    <property type="match status" value="1"/>
</dbReference>
<dbReference type="Proteomes" id="UP000501452">
    <property type="component" value="Chromosome"/>
</dbReference>
<accession>A0A6G8QCT8</accession>
<gene>
    <name evidence="3" type="primary">pcaD</name>
    <name evidence="3" type="ORF">GBA63_17930</name>
</gene>
<organism evidence="3 4">
    <name type="scientific">Rubrobacter tropicus</name>
    <dbReference type="NCBI Taxonomy" id="2653851"/>
    <lineage>
        <taxon>Bacteria</taxon>
        <taxon>Bacillati</taxon>
        <taxon>Actinomycetota</taxon>
        <taxon>Rubrobacteria</taxon>
        <taxon>Rubrobacterales</taxon>
        <taxon>Rubrobacteraceae</taxon>
        <taxon>Rubrobacter</taxon>
    </lineage>
</organism>
<dbReference type="PRINTS" id="PR00111">
    <property type="entry name" value="ABHYDROLASE"/>
</dbReference>
<dbReference type="EMBL" id="CP045119">
    <property type="protein sequence ID" value="QIN84315.1"/>
    <property type="molecule type" value="Genomic_DNA"/>
</dbReference>
<name>A0A6G8QCT8_9ACTN</name>
<dbReference type="GO" id="GO:0042952">
    <property type="term" value="P:beta-ketoadipate pathway"/>
    <property type="evidence" value="ECO:0007669"/>
    <property type="project" value="InterPro"/>
</dbReference>
<dbReference type="PANTHER" id="PTHR43798:SF31">
    <property type="entry name" value="AB HYDROLASE SUPERFAMILY PROTEIN YCLE"/>
    <property type="match status" value="1"/>
</dbReference>
<protein>
    <submittedName>
        <fullName evidence="3">3-oxoadipate enol-lactonase</fullName>
        <ecNumber evidence="3">3.1.1.24</ecNumber>
    </submittedName>
</protein>
<dbReference type="InterPro" id="IPR026968">
    <property type="entry name" value="PcaD/CatD"/>
</dbReference>
<evidence type="ECO:0000256" key="1">
    <source>
        <dbReference type="ARBA" id="ARBA00022801"/>
    </source>
</evidence>
<feature type="domain" description="AB hydrolase-1" evidence="2">
    <location>
        <begin position="20"/>
        <end position="244"/>
    </location>
</feature>
<reference evidence="3 4" key="1">
    <citation type="submission" date="2019-10" db="EMBL/GenBank/DDBJ databases">
        <title>Rubrobacter sp nov SCSIO 52090 isolated from a deep-sea sediment in the South China Sea.</title>
        <authorList>
            <person name="Chen R.W."/>
        </authorList>
    </citation>
    <scope>NUCLEOTIDE SEQUENCE [LARGE SCALE GENOMIC DNA]</scope>
    <source>
        <strain evidence="3 4">SCSIO 52909</strain>
    </source>
</reference>
<evidence type="ECO:0000313" key="4">
    <source>
        <dbReference type="Proteomes" id="UP000501452"/>
    </source>
</evidence>
<dbReference type="RefSeq" id="WP_166178372.1">
    <property type="nucleotide sequence ID" value="NZ_CP045119.1"/>
</dbReference>
<dbReference type="InterPro" id="IPR029058">
    <property type="entry name" value="AB_hydrolase_fold"/>
</dbReference>
<evidence type="ECO:0000259" key="2">
    <source>
        <dbReference type="Pfam" id="PF00561"/>
    </source>
</evidence>
<evidence type="ECO:0000313" key="3">
    <source>
        <dbReference type="EMBL" id="QIN84315.1"/>
    </source>
</evidence>
<dbReference type="Pfam" id="PF00561">
    <property type="entry name" value="Abhydrolase_1"/>
    <property type="match status" value="1"/>
</dbReference>
<dbReference type="InterPro" id="IPR050266">
    <property type="entry name" value="AB_hydrolase_sf"/>
</dbReference>
<dbReference type="Gene3D" id="3.40.50.1820">
    <property type="entry name" value="alpha/beta hydrolase"/>
    <property type="match status" value="1"/>
</dbReference>
<dbReference type="InterPro" id="IPR000073">
    <property type="entry name" value="AB_hydrolase_1"/>
</dbReference>
<keyword evidence="1 3" id="KW-0378">Hydrolase</keyword>
<dbReference type="KEGG" id="rub:GBA63_17930"/>
<dbReference type="GO" id="GO:0016020">
    <property type="term" value="C:membrane"/>
    <property type="evidence" value="ECO:0007669"/>
    <property type="project" value="TreeGrafter"/>
</dbReference>
<proteinExistence type="predicted"/>
<dbReference type="GO" id="GO:0047570">
    <property type="term" value="F:3-oxoadipate enol-lactonase activity"/>
    <property type="evidence" value="ECO:0007669"/>
    <property type="project" value="UniProtKB-EC"/>
</dbReference>
<dbReference type="PANTHER" id="PTHR43798">
    <property type="entry name" value="MONOACYLGLYCEROL LIPASE"/>
    <property type="match status" value="1"/>
</dbReference>
<dbReference type="NCBIfam" id="TIGR02427">
    <property type="entry name" value="protocat_pcaD"/>
    <property type="match status" value="1"/>
</dbReference>
<sequence length="259" mass="27859">MTTGGATDLNYRLEGPEDAPVLVLSNSLGTALEMWDDQAPALRERFRVLRYDTRGHGESPAPPGPYAIEDLGRDVLSLLDHIGVERASFCGLSIGGMTGMWLASEAPERVESLVLCCTSALLGPKSVWDERIQTATEKGMAALVDGVIERWFTPAFRSENPEAVETMARTLRGTDPEGYAGCCAAIRDMDLRDRLPSIRSPTLVVSGADDPATPPDHGRLIAGAIPGARFEVVPEAAHIANVEQPETVTQLILTHLEAT</sequence>
<keyword evidence="4" id="KW-1185">Reference proteome</keyword>